<comment type="caution">
    <text evidence="2">The sequence shown here is derived from an EMBL/GenBank/DDBJ whole genome shotgun (WGS) entry which is preliminary data.</text>
</comment>
<dbReference type="InterPro" id="IPR025665">
    <property type="entry name" value="Beta-barrel_OMP_2"/>
</dbReference>
<evidence type="ECO:0000313" key="2">
    <source>
        <dbReference type="EMBL" id="MBB6328573.1"/>
    </source>
</evidence>
<organism evidence="2 3">
    <name type="scientific">Algoriphagus iocasae</name>
    <dbReference type="NCBI Taxonomy" id="1836499"/>
    <lineage>
        <taxon>Bacteria</taxon>
        <taxon>Pseudomonadati</taxon>
        <taxon>Bacteroidota</taxon>
        <taxon>Cytophagia</taxon>
        <taxon>Cytophagales</taxon>
        <taxon>Cyclobacteriaceae</taxon>
        <taxon>Algoriphagus</taxon>
    </lineage>
</organism>
<evidence type="ECO:0000259" key="1">
    <source>
        <dbReference type="Pfam" id="PF13568"/>
    </source>
</evidence>
<gene>
    <name evidence="2" type="ORF">FHS59_004229</name>
</gene>
<dbReference type="Pfam" id="PF13568">
    <property type="entry name" value="OMP_b-brl_2"/>
    <property type="match status" value="1"/>
</dbReference>
<sequence length="183" mass="20569">MRCFLSLIFLLGFIGFASGQAGIRAGLSSSNITNSNVNARLGAHVGAYYRLELGFFAVEPGVQFSQKGFRGNDRDTGKRTFERFNYVDAPLLIRFNFFPEINLFVGPQLSFLMSRKYEFEGLVDTNTEAFPQTEFGGVGGIGVHLPYGMNIQATFDISKNDLSDYYPNRRNKVFKLSLGYDFF</sequence>
<accession>A0A841MNN1</accession>
<proteinExistence type="predicted"/>
<dbReference type="RefSeq" id="WP_184497796.1">
    <property type="nucleotide sequence ID" value="NZ_JACIJO010000004.1"/>
</dbReference>
<dbReference type="AlphaFoldDB" id="A0A841MNN1"/>
<feature type="domain" description="Outer membrane protein beta-barrel" evidence="1">
    <location>
        <begin position="22"/>
        <end position="156"/>
    </location>
</feature>
<protein>
    <recommendedName>
        <fullName evidence="1">Outer membrane protein beta-barrel domain-containing protein</fullName>
    </recommendedName>
</protein>
<name>A0A841MNN1_9BACT</name>
<dbReference type="EMBL" id="JACIJO010000004">
    <property type="protein sequence ID" value="MBB6328573.1"/>
    <property type="molecule type" value="Genomic_DNA"/>
</dbReference>
<keyword evidence="3" id="KW-1185">Reference proteome</keyword>
<dbReference type="Proteomes" id="UP000588604">
    <property type="component" value="Unassembled WGS sequence"/>
</dbReference>
<reference evidence="2 3" key="1">
    <citation type="submission" date="2020-08" db="EMBL/GenBank/DDBJ databases">
        <title>Genomic Encyclopedia of Type Strains, Phase IV (KMG-IV): sequencing the most valuable type-strain genomes for metagenomic binning, comparative biology and taxonomic classification.</title>
        <authorList>
            <person name="Goeker M."/>
        </authorList>
    </citation>
    <scope>NUCLEOTIDE SEQUENCE [LARGE SCALE GENOMIC DNA]</scope>
    <source>
        <strain evidence="2 3">DSM 102044</strain>
    </source>
</reference>
<evidence type="ECO:0000313" key="3">
    <source>
        <dbReference type="Proteomes" id="UP000588604"/>
    </source>
</evidence>